<dbReference type="GO" id="GO:0003796">
    <property type="term" value="F:lysozyme activity"/>
    <property type="evidence" value="ECO:0007669"/>
    <property type="project" value="UniProtKB-EC"/>
</dbReference>
<evidence type="ECO:0000256" key="1">
    <source>
        <dbReference type="ARBA" id="ARBA00000632"/>
    </source>
</evidence>
<organism evidence="8">
    <name type="scientific">Serratia marcescens</name>
    <dbReference type="NCBI Taxonomy" id="615"/>
    <lineage>
        <taxon>Bacteria</taxon>
        <taxon>Pseudomonadati</taxon>
        <taxon>Pseudomonadota</taxon>
        <taxon>Gammaproteobacteria</taxon>
        <taxon>Enterobacterales</taxon>
        <taxon>Yersiniaceae</taxon>
        <taxon>Serratia</taxon>
    </lineage>
</organism>
<gene>
    <name evidence="8" type="ORF">E0L31_26905</name>
</gene>
<keyword evidence="4 7" id="KW-0378">Hydrolase</keyword>
<dbReference type="CDD" id="cd00737">
    <property type="entry name" value="lyz_endolysin_autolysin"/>
    <property type="match status" value="1"/>
</dbReference>
<evidence type="ECO:0000256" key="6">
    <source>
        <dbReference type="ARBA" id="ARBA00023295"/>
    </source>
</evidence>
<keyword evidence="5" id="KW-1035">Host cytoplasm</keyword>
<dbReference type="PANTHER" id="PTHR38107:SF3">
    <property type="entry name" value="LYSOZYME RRRD-RELATED"/>
    <property type="match status" value="1"/>
</dbReference>
<dbReference type="InterPro" id="IPR023347">
    <property type="entry name" value="Lysozyme_dom_sf"/>
</dbReference>
<comment type="caution">
    <text evidence="8">The sequence shown here is derived from an EMBL/GenBank/DDBJ whole genome shotgun (WGS) entry which is preliminary data.</text>
</comment>
<evidence type="ECO:0000313" key="8">
    <source>
        <dbReference type="EMBL" id="TFU54867.1"/>
    </source>
</evidence>
<dbReference type="RefSeq" id="WP_212563129.1">
    <property type="nucleotide sequence ID" value="NZ_SPSG02000032.1"/>
</dbReference>
<dbReference type="InterPro" id="IPR023346">
    <property type="entry name" value="Lysozyme-like_dom_sf"/>
</dbReference>
<comment type="catalytic activity">
    <reaction evidence="1 7">
        <text>Hydrolysis of (1-&gt;4)-beta-linkages between N-acetylmuramic acid and N-acetyl-D-glucosamine residues in a peptidoglycan and between N-acetyl-D-glucosamine residues in chitodextrins.</text>
        <dbReference type="EC" id="3.2.1.17"/>
    </reaction>
</comment>
<dbReference type="EMBL" id="SPSG01003714">
    <property type="protein sequence ID" value="TFU54867.1"/>
    <property type="molecule type" value="Genomic_DNA"/>
</dbReference>
<reference evidence="8" key="1">
    <citation type="submission" date="2019-03" db="EMBL/GenBank/DDBJ databases">
        <title>Serratia marcescens strain N2 draft genome.</title>
        <authorList>
            <person name="Yassin A."/>
            <person name="El-Kenawy N."/>
            <person name="Youssef N.H."/>
        </authorList>
    </citation>
    <scope>NUCLEOTIDE SEQUENCE [LARGE SCALE GENOMIC DNA]</scope>
    <source>
        <strain evidence="8">N2</strain>
    </source>
</reference>
<dbReference type="InterPro" id="IPR033907">
    <property type="entry name" value="Endolysin_autolysin"/>
</dbReference>
<dbReference type="Gene3D" id="1.10.530.40">
    <property type="match status" value="1"/>
</dbReference>
<protein>
    <recommendedName>
        <fullName evidence="7">Lysozyme</fullName>
        <ecNumber evidence="7">3.2.1.17</ecNumber>
    </recommendedName>
</protein>
<dbReference type="GO" id="GO:0042742">
    <property type="term" value="P:defense response to bacterium"/>
    <property type="evidence" value="ECO:0007669"/>
    <property type="project" value="UniProtKB-KW"/>
</dbReference>
<keyword evidence="3 7" id="KW-0081">Bacteriolytic enzyme</keyword>
<evidence type="ECO:0000256" key="7">
    <source>
        <dbReference type="RuleBase" id="RU003788"/>
    </source>
</evidence>
<dbReference type="InterPro" id="IPR051018">
    <property type="entry name" value="Bacteriophage_GH24"/>
</dbReference>
<dbReference type="SUPFAM" id="SSF53955">
    <property type="entry name" value="Lysozyme-like"/>
    <property type="match status" value="1"/>
</dbReference>
<evidence type="ECO:0000256" key="5">
    <source>
        <dbReference type="ARBA" id="ARBA00023200"/>
    </source>
</evidence>
<comment type="similarity">
    <text evidence="7">Belongs to the glycosyl hydrolase 24 family.</text>
</comment>
<proteinExistence type="inferred from homology"/>
<dbReference type="Pfam" id="PF00959">
    <property type="entry name" value="Phage_lysozyme"/>
    <property type="match status" value="1"/>
</dbReference>
<accession>A0A9X8VCT5</accession>
<dbReference type="PANTHER" id="PTHR38107">
    <property type="match status" value="1"/>
</dbReference>
<keyword evidence="6 7" id="KW-0326">Glycosidase</keyword>
<sequence>MRISEHCINLTKQSEGCRLTAYPDPATGGAPWTIGWGNTHPVDGIAIHPGMTITQDVADRLLSEGLNRCGDSVWGMLSDMAKQTITQHQFDALVDFAYNVGEANLRHSTLLRDINGGNSVAAAAEFPRWNHANGHVERGLTVRRQAEARLFAS</sequence>
<dbReference type="InterPro" id="IPR002196">
    <property type="entry name" value="Glyco_hydro_24"/>
</dbReference>
<dbReference type="AlphaFoldDB" id="A0A9X8VCT5"/>
<dbReference type="GO" id="GO:0016998">
    <property type="term" value="P:cell wall macromolecule catabolic process"/>
    <property type="evidence" value="ECO:0007669"/>
    <property type="project" value="InterPro"/>
</dbReference>
<evidence type="ECO:0000256" key="4">
    <source>
        <dbReference type="ARBA" id="ARBA00022801"/>
    </source>
</evidence>
<evidence type="ECO:0000256" key="3">
    <source>
        <dbReference type="ARBA" id="ARBA00022638"/>
    </source>
</evidence>
<dbReference type="HAMAP" id="MF_04110">
    <property type="entry name" value="ENDOLYSIN_T4"/>
    <property type="match status" value="1"/>
</dbReference>
<keyword evidence="2 7" id="KW-0929">Antimicrobial</keyword>
<name>A0A9X8VCT5_SERMA</name>
<dbReference type="EC" id="3.2.1.17" evidence="7"/>
<dbReference type="GO" id="GO:0009253">
    <property type="term" value="P:peptidoglycan catabolic process"/>
    <property type="evidence" value="ECO:0007669"/>
    <property type="project" value="InterPro"/>
</dbReference>
<dbReference type="InterPro" id="IPR034690">
    <property type="entry name" value="Endolysin_T4_type"/>
</dbReference>
<evidence type="ECO:0000256" key="2">
    <source>
        <dbReference type="ARBA" id="ARBA00022529"/>
    </source>
</evidence>
<dbReference type="GO" id="GO:0031640">
    <property type="term" value="P:killing of cells of another organism"/>
    <property type="evidence" value="ECO:0007669"/>
    <property type="project" value="UniProtKB-KW"/>
</dbReference>